<dbReference type="RefSeq" id="WP_186916538.1">
    <property type="nucleotide sequence ID" value="NZ_JACOFZ010000003.1"/>
</dbReference>
<protein>
    <submittedName>
        <fullName evidence="2">Uncharacterized protein</fullName>
    </submittedName>
</protein>
<dbReference type="AlphaFoldDB" id="A0A923HPZ9"/>
<feature type="transmembrane region" description="Helical" evidence="1">
    <location>
        <begin position="15"/>
        <end position="36"/>
    </location>
</feature>
<keyword evidence="1" id="KW-0812">Transmembrane</keyword>
<gene>
    <name evidence="2" type="ORF">H8K36_10465</name>
</gene>
<keyword evidence="1" id="KW-1133">Transmembrane helix</keyword>
<feature type="transmembrane region" description="Helical" evidence="1">
    <location>
        <begin position="135"/>
        <end position="155"/>
    </location>
</feature>
<dbReference type="Proteomes" id="UP000627446">
    <property type="component" value="Unassembled WGS sequence"/>
</dbReference>
<dbReference type="EMBL" id="JACOFZ010000003">
    <property type="protein sequence ID" value="MBC3881798.1"/>
    <property type="molecule type" value="Genomic_DNA"/>
</dbReference>
<keyword evidence="1" id="KW-0472">Membrane</keyword>
<accession>A0A923HPZ9</accession>
<evidence type="ECO:0000313" key="2">
    <source>
        <dbReference type="EMBL" id="MBC3881798.1"/>
    </source>
</evidence>
<proteinExistence type="predicted"/>
<organism evidence="2 3">
    <name type="scientific">Undibacterium nitidum</name>
    <dbReference type="NCBI Taxonomy" id="2762298"/>
    <lineage>
        <taxon>Bacteria</taxon>
        <taxon>Pseudomonadati</taxon>
        <taxon>Pseudomonadota</taxon>
        <taxon>Betaproteobacteria</taxon>
        <taxon>Burkholderiales</taxon>
        <taxon>Oxalobacteraceae</taxon>
        <taxon>Undibacterium</taxon>
    </lineage>
</organism>
<sequence>MKSQKYTQAEAEQRFLYFMGLNSISISFVLSGDFLLSNAQILLGTKMGTTLGFIVGIAAMIILIYSFAEGIANGMDMRKRSFLHFRYDDELNQEISNKSYRGAFDASMMCAMLIFILSNENSNFIAQTTLRTHHLIGFILSTACLAYGLSIVTLIHKNHE</sequence>
<feature type="transmembrane region" description="Helical" evidence="1">
    <location>
        <begin position="48"/>
        <end position="68"/>
    </location>
</feature>
<evidence type="ECO:0000256" key="1">
    <source>
        <dbReference type="SAM" id="Phobius"/>
    </source>
</evidence>
<reference evidence="2" key="1">
    <citation type="submission" date="2020-08" db="EMBL/GenBank/DDBJ databases">
        <title>Novel species isolated from subtropical streams in China.</title>
        <authorList>
            <person name="Lu H."/>
        </authorList>
    </citation>
    <scope>NUCLEOTIDE SEQUENCE</scope>
    <source>
        <strain evidence="2">LX22W</strain>
    </source>
</reference>
<evidence type="ECO:0000313" key="3">
    <source>
        <dbReference type="Proteomes" id="UP000627446"/>
    </source>
</evidence>
<keyword evidence="3" id="KW-1185">Reference proteome</keyword>
<comment type="caution">
    <text evidence="2">The sequence shown here is derived from an EMBL/GenBank/DDBJ whole genome shotgun (WGS) entry which is preliminary data.</text>
</comment>
<name>A0A923HPZ9_9BURK</name>